<gene>
    <name evidence="1" type="ORF">V1478_001940</name>
</gene>
<keyword evidence="2" id="KW-1185">Reference proteome</keyword>
<dbReference type="AlphaFoldDB" id="A0ABD2BYN0"/>
<reference evidence="1 2" key="1">
    <citation type="journal article" date="2024" name="Ann. Entomol. Soc. Am.">
        <title>Genomic analyses of the southern and eastern yellowjacket wasps (Hymenoptera: Vespidae) reveal evolutionary signatures of social life.</title>
        <authorList>
            <person name="Catto M.A."/>
            <person name="Caine P.B."/>
            <person name="Orr S.E."/>
            <person name="Hunt B.G."/>
            <person name="Goodisman M.A.D."/>
        </authorList>
    </citation>
    <scope>NUCLEOTIDE SEQUENCE [LARGE SCALE GENOMIC DNA]</scope>
    <source>
        <strain evidence="1">233</strain>
        <tissue evidence="1">Head and thorax</tissue>
    </source>
</reference>
<organism evidence="1 2">
    <name type="scientific">Vespula squamosa</name>
    <name type="common">Southern yellow jacket</name>
    <name type="synonym">Wasp</name>
    <dbReference type="NCBI Taxonomy" id="30214"/>
    <lineage>
        <taxon>Eukaryota</taxon>
        <taxon>Metazoa</taxon>
        <taxon>Ecdysozoa</taxon>
        <taxon>Arthropoda</taxon>
        <taxon>Hexapoda</taxon>
        <taxon>Insecta</taxon>
        <taxon>Pterygota</taxon>
        <taxon>Neoptera</taxon>
        <taxon>Endopterygota</taxon>
        <taxon>Hymenoptera</taxon>
        <taxon>Apocrita</taxon>
        <taxon>Aculeata</taxon>
        <taxon>Vespoidea</taxon>
        <taxon>Vespidae</taxon>
        <taxon>Vespinae</taxon>
        <taxon>Vespula</taxon>
    </lineage>
</organism>
<dbReference type="EMBL" id="JAUDFV010000027">
    <property type="protein sequence ID" value="KAL2737854.1"/>
    <property type="molecule type" value="Genomic_DNA"/>
</dbReference>
<protein>
    <submittedName>
        <fullName evidence="1">Uncharacterized protein</fullName>
    </submittedName>
</protein>
<accession>A0ABD2BYN0</accession>
<name>A0ABD2BYN0_VESSQ</name>
<sequence>MILSINVYKLTDVTYILSTQSSKVGIGRDDKVEMSPNVTLPKFRFSRDWLVAPDHVEIAPESRIHFTALFDSFRLAVACLWIGQSKQATQTVALPGKVLTR</sequence>
<comment type="caution">
    <text evidence="1">The sequence shown here is derived from an EMBL/GenBank/DDBJ whole genome shotgun (WGS) entry which is preliminary data.</text>
</comment>
<proteinExistence type="predicted"/>
<evidence type="ECO:0000313" key="2">
    <source>
        <dbReference type="Proteomes" id="UP001607302"/>
    </source>
</evidence>
<evidence type="ECO:0000313" key="1">
    <source>
        <dbReference type="EMBL" id="KAL2737854.1"/>
    </source>
</evidence>
<dbReference type="Proteomes" id="UP001607302">
    <property type="component" value="Unassembled WGS sequence"/>
</dbReference>